<evidence type="ECO:0000313" key="1">
    <source>
        <dbReference type="EMBL" id="QLY30526.1"/>
    </source>
</evidence>
<dbReference type="Proteomes" id="UP000515512">
    <property type="component" value="Chromosome"/>
</dbReference>
<name>A0A7D6Z1Q8_9NOCA</name>
<dbReference type="AlphaFoldDB" id="A0A7D6Z1Q8"/>
<protein>
    <submittedName>
        <fullName evidence="1">Uncharacterized protein</fullName>
    </submittedName>
</protein>
<proteinExistence type="predicted"/>
<dbReference type="RefSeq" id="WP_181581724.1">
    <property type="nucleotide sequence ID" value="NZ_CP059399.1"/>
</dbReference>
<keyword evidence="2" id="KW-1185">Reference proteome</keyword>
<accession>A0A7D6Z1Q8</accession>
<gene>
    <name evidence="1" type="ORF">H0264_36355</name>
</gene>
<dbReference type="KEGG" id="nhu:H0264_36355"/>
<organism evidence="1 2">
    <name type="scientific">Nocardia huaxiensis</name>
    <dbReference type="NCBI Taxonomy" id="2755382"/>
    <lineage>
        <taxon>Bacteria</taxon>
        <taxon>Bacillati</taxon>
        <taxon>Actinomycetota</taxon>
        <taxon>Actinomycetes</taxon>
        <taxon>Mycobacteriales</taxon>
        <taxon>Nocardiaceae</taxon>
        <taxon>Nocardia</taxon>
    </lineage>
</organism>
<sequence>MTAPPRTGHDGKQAVLVLAAVAALVGIPTLIASRVPVRESVVPAGTAIELESPGEEPDSVTFAGVDGWIQRTTGDPATAVLESPNRTVLIVTVVNGVTDFGEAAEWRLKVLDVQGFTGEFDGGMVANPHGFHGFTCRGADNPGVCAVVGKQNLAVTLALAGDRATFAELAPILESLEAEQ</sequence>
<dbReference type="EMBL" id="CP059399">
    <property type="protein sequence ID" value="QLY30526.1"/>
    <property type="molecule type" value="Genomic_DNA"/>
</dbReference>
<reference evidence="1 2" key="1">
    <citation type="submission" date="2020-07" db="EMBL/GenBank/DDBJ databases">
        <authorList>
            <person name="Zhuang K."/>
            <person name="Ran Y."/>
        </authorList>
    </citation>
    <scope>NUCLEOTIDE SEQUENCE [LARGE SCALE GENOMIC DNA]</scope>
    <source>
        <strain evidence="1 2">WCH-YHL-001</strain>
    </source>
</reference>
<evidence type="ECO:0000313" key="2">
    <source>
        <dbReference type="Proteomes" id="UP000515512"/>
    </source>
</evidence>